<keyword evidence="2" id="KW-1185">Reference proteome</keyword>
<proteinExistence type="predicted"/>
<accession>A0A6A5QU39</accession>
<organism evidence="1 2">
    <name type="scientific">Ampelomyces quisqualis</name>
    <name type="common">Powdery mildew agent</name>
    <dbReference type="NCBI Taxonomy" id="50730"/>
    <lineage>
        <taxon>Eukaryota</taxon>
        <taxon>Fungi</taxon>
        <taxon>Dikarya</taxon>
        <taxon>Ascomycota</taxon>
        <taxon>Pezizomycotina</taxon>
        <taxon>Dothideomycetes</taxon>
        <taxon>Pleosporomycetidae</taxon>
        <taxon>Pleosporales</taxon>
        <taxon>Pleosporineae</taxon>
        <taxon>Phaeosphaeriaceae</taxon>
        <taxon>Ampelomyces</taxon>
    </lineage>
</organism>
<dbReference type="AlphaFoldDB" id="A0A6A5QU39"/>
<dbReference type="Proteomes" id="UP000800096">
    <property type="component" value="Unassembled WGS sequence"/>
</dbReference>
<gene>
    <name evidence="1" type="ORF">BDU57DRAFT_528553</name>
</gene>
<name>A0A6A5QU39_AMPQU</name>
<sequence>MQAILHPPKFVHWIFSHNSTEPDAAIKFPCRNLDEVGPALHAKHLSAVAVSSKNKIRLQRCPACQIKQFVRAYWGNNNIDPNRPLDPPRPWTHNHPEMRLLRDLDTELYKLTPGAASRIQQDPTEFQDRILEGCLASTDATHPGNDAWIDTFNGLFVFELKQTWRCACGALQRLPPGHFSERIGIENLPIEPAGTRDSVSGALARQMRPRSLVNLTAAGQDAEHVYEDVD</sequence>
<protein>
    <submittedName>
        <fullName evidence="1">Uncharacterized protein</fullName>
    </submittedName>
</protein>
<evidence type="ECO:0000313" key="2">
    <source>
        <dbReference type="Proteomes" id="UP000800096"/>
    </source>
</evidence>
<evidence type="ECO:0000313" key="1">
    <source>
        <dbReference type="EMBL" id="KAF1918074.1"/>
    </source>
</evidence>
<dbReference type="EMBL" id="ML979134">
    <property type="protein sequence ID" value="KAF1918074.1"/>
    <property type="molecule type" value="Genomic_DNA"/>
</dbReference>
<reference evidence="1" key="1">
    <citation type="journal article" date="2020" name="Stud. Mycol.">
        <title>101 Dothideomycetes genomes: a test case for predicting lifestyles and emergence of pathogens.</title>
        <authorList>
            <person name="Haridas S."/>
            <person name="Albert R."/>
            <person name="Binder M."/>
            <person name="Bloem J."/>
            <person name="Labutti K."/>
            <person name="Salamov A."/>
            <person name="Andreopoulos B."/>
            <person name="Baker S."/>
            <person name="Barry K."/>
            <person name="Bills G."/>
            <person name="Bluhm B."/>
            <person name="Cannon C."/>
            <person name="Castanera R."/>
            <person name="Culley D."/>
            <person name="Daum C."/>
            <person name="Ezra D."/>
            <person name="Gonzalez J."/>
            <person name="Henrissat B."/>
            <person name="Kuo A."/>
            <person name="Liang C."/>
            <person name="Lipzen A."/>
            <person name="Lutzoni F."/>
            <person name="Magnuson J."/>
            <person name="Mondo S."/>
            <person name="Nolan M."/>
            <person name="Ohm R."/>
            <person name="Pangilinan J."/>
            <person name="Park H.-J."/>
            <person name="Ramirez L."/>
            <person name="Alfaro M."/>
            <person name="Sun H."/>
            <person name="Tritt A."/>
            <person name="Yoshinaga Y."/>
            <person name="Zwiers L.-H."/>
            <person name="Turgeon B."/>
            <person name="Goodwin S."/>
            <person name="Spatafora J."/>
            <person name="Crous P."/>
            <person name="Grigoriev I."/>
        </authorList>
    </citation>
    <scope>NUCLEOTIDE SEQUENCE</scope>
    <source>
        <strain evidence="1">HMLAC05119</strain>
    </source>
</reference>
<dbReference type="OrthoDB" id="289038at2759"/>